<reference evidence="5" key="1">
    <citation type="journal article" date="2016" name="Nat. Commun.">
        <title>Genome analysis of three Pneumocystis species reveals adaptation mechanisms to life exclusively in mammalian hosts.</title>
        <authorList>
            <person name="Ma L."/>
            <person name="Chen Z."/>
            <person name="Huang D.W."/>
            <person name="Kutty G."/>
            <person name="Ishihara M."/>
            <person name="Wang H."/>
            <person name="Abouelleil A."/>
            <person name="Bishop L."/>
            <person name="Davey E."/>
            <person name="Deng R."/>
            <person name="Deng X."/>
            <person name="Fan L."/>
            <person name="Fantoni G."/>
            <person name="Fitzgerald M."/>
            <person name="Gogineni E."/>
            <person name="Goldberg J.M."/>
            <person name="Handley G."/>
            <person name="Hu X."/>
            <person name="Huber C."/>
            <person name="Jiao X."/>
            <person name="Jones K."/>
            <person name="Levin J.Z."/>
            <person name="Liu Y."/>
            <person name="Macdonald P."/>
            <person name="Melnikov A."/>
            <person name="Raley C."/>
            <person name="Sassi M."/>
            <person name="Sherman B.T."/>
            <person name="Song X."/>
            <person name="Sykes S."/>
            <person name="Tran B."/>
            <person name="Walsh L."/>
            <person name="Xia Y."/>
            <person name="Yang J."/>
            <person name="Young S."/>
            <person name="Zeng Q."/>
            <person name="Zheng X."/>
            <person name="Stephens R."/>
            <person name="Nusbaum C."/>
            <person name="Birren B.W."/>
            <person name="Azadi P."/>
            <person name="Lempicki R.A."/>
            <person name="Cuomo C.A."/>
            <person name="Kovacs J.A."/>
        </authorList>
    </citation>
    <scope>NUCLEOTIDE SEQUENCE [LARGE SCALE GENOMIC DNA]</scope>
    <source>
        <strain evidence="5">RU7</strain>
    </source>
</reference>
<dbReference type="VEuPathDB" id="FungiDB:T551_01719"/>
<proteinExistence type="inferred from homology"/>
<evidence type="ECO:0000259" key="3">
    <source>
        <dbReference type="Pfam" id="PF25808"/>
    </source>
</evidence>
<dbReference type="GeneID" id="28940237"/>
<dbReference type="Proteomes" id="UP000053447">
    <property type="component" value="Unassembled WGS sequence"/>
</dbReference>
<comment type="caution">
    <text evidence="4">The sequence shown here is derived from an EMBL/GenBank/DDBJ whole genome shotgun (WGS) entry which is preliminary data.</text>
</comment>
<dbReference type="OrthoDB" id="192608at2759"/>
<accession>A0A0W4ZPY1</accession>
<keyword evidence="5" id="KW-1185">Reference proteome</keyword>
<evidence type="ECO:0000256" key="2">
    <source>
        <dbReference type="SAM" id="Coils"/>
    </source>
</evidence>
<dbReference type="GO" id="GO:0005829">
    <property type="term" value="C:cytosol"/>
    <property type="evidence" value="ECO:0007669"/>
    <property type="project" value="GOC"/>
</dbReference>
<name>A0A0W4ZPY1_PNEJ7</name>
<comment type="similarity">
    <text evidence="1">Belongs to the HEATR5 family.</text>
</comment>
<dbReference type="Pfam" id="PF20210">
    <property type="entry name" value="Laa1_Sip1_HTR5"/>
    <property type="match status" value="1"/>
</dbReference>
<dbReference type="InterPro" id="IPR046837">
    <property type="entry name" value="Laa1/Sip1/HEATR5-like_HEAT"/>
</dbReference>
<protein>
    <recommendedName>
        <fullName evidence="3">LAA1-like C-terminal TPR repeats domain-containing protein</fullName>
    </recommendedName>
</protein>
<dbReference type="InterPro" id="IPR016024">
    <property type="entry name" value="ARM-type_fold"/>
</dbReference>
<organism evidence="4 5">
    <name type="scientific">Pneumocystis jirovecii (strain RU7)</name>
    <name type="common">Human pneumocystis pneumonia agent</name>
    <dbReference type="NCBI Taxonomy" id="1408657"/>
    <lineage>
        <taxon>Eukaryota</taxon>
        <taxon>Fungi</taxon>
        <taxon>Dikarya</taxon>
        <taxon>Ascomycota</taxon>
        <taxon>Taphrinomycotina</taxon>
        <taxon>Pneumocystomycetes</taxon>
        <taxon>Pneumocystaceae</taxon>
        <taxon>Pneumocystis</taxon>
    </lineage>
</organism>
<dbReference type="Gene3D" id="1.25.10.10">
    <property type="entry name" value="Leucine-rich Repeat Variant"/>
    <property type="match status" value="2"/>
</dbReference>
<evidence type="ECO:0000313" key="5">
    <source>
        <dbReference type="Proteomes" id="UP000053447"/>
    </source>
</evidence>
<feature type="domain" description="LAA1-like C-terminal TPR repeats" evidence="3">
    <location>
        <begin position="1844"/>
        <end position="1985"/>
    </location>
</feature>
<dbReference type="GO" id="GO:0006897">
    <property type="term" value="P:endocytosis"/>
    <property type="evidence" value="ECO:0007669"/>
    <property type="project" value="TreeGrafter"/>
</dbReference>
<feature type="coiled-coil region" evidence="2">
    <location>
        <begin position="1650"/>
        <end position="1677"/>
    </location>
</feature>
<keyword evidence="2" id="KW-0175">Coiled coil</keyword>
<dbReference type="GO" id="GO:0042147">
    <property type="term" value="P:retrograde transport, endosome to Golgi"/>
    <property type="evidence" value="ECO:0007669"/>
    <property type="project" value="TreeGrafter"/>
</dbReference>
<evidence type="ECO:0000256" key="1">
    <source>
        <dbReference type="ARBA" id="ARBA00008304"/>
    </source>
</evidence>
<dbReference type="GO" id="GO:0005794">
    <property type="term" value="C:Golgi apparatus"/>
    <property type="evidence" value="ECO:0007669"/>
    <property type="project" value="TreeGrafter"/>
</dbReference>
<dbReference type="InterPro" id="IPR011989">
    <property type="entry name" value="ARM-like"/>
</dbReference>
<dbReference type="InterPro" id="IPR057981">
    <property type="entry name" value="TPR_LAA1-like_C"/>
</dbReference>
<dbReference type="STRING" id="1408657.A0A0W4ZPY1"/>
<dbReference type="PANTHER" id="PTHR21663:SF0">
    <property type="entry name" value="HEAT REPEAT-CONTAINING PROTEIN 5B"/>
    <property type="match status" value="1"/>
</dbReference>
<dbReference type="Pfam" id="PF25808">
    <property type="entry name" value="TPR_LAA1_C"/>
    <property type="match status" value="1"/>
</dbReference>
<dbReference type="RefSeq" id="XP_018229727.1">
    <property type="nucleotide sequence ID" value="XM_018373982.1"/>
</dbReference>
<sequence length="2007" mass="231525">MTILQIDLTNFEYTNKEQKSVILSNTLLEISEKLENLELKQLNEKQEEILQILCQIIKPEILVPSRIIRNHLGHCFEIIFSRGNCVTLFDTFNSLLKNILLPEPKSNNLHIKWTILVIIKHIYLASGNKLSIHLNDTINVIFKIFKISNNICELRASCFETLSEVLTSYDGVVNETNTKKIFKFIKSSLSDKTDIVKLKALICFKNLIKICISVSGYTDINTVKTIAIKFIDKPNFSIHDQAAKTIAIALISNSKLATKNVNLPKENKETQSNNIIKNDILPAAFKKYTYYDSDIEKSLPFTLKHISDIYAKHITNPYIERFIVNIYSKFLEHYEKDWIINHYRFIIKNHIYDIASMINNIKDKQKISVTRNIICHLLDIMKKKLDEASQFKVLKILNNEYLSIWLHKADLTQAKKVMLTSILYELSKFILTLNYTTSIIRESLRNNLLFTLNCTSLTIQNYASWCIKCFAVSIPNDMTYLTNFCLKYVKEFISTDINSIDSLSKLRIRGHALALSRLISLGKQKSLYISSNILSEIFSVSYSILKLTINNTIHATIIPIQVAWTLISSLMKLGSSFVRNFISQLFILWENTLLKPSISNLSTEINHTETLFLLYTREYALGSIFSFLLHNKELLTTDVLRKISIMISETNTILVFLEKKQKNNTFLDKYVHLSQEILETMVEKRILQCYLLIIWKNPTDTTQGELISRLITNFANPCISTIKNMPNYQFYYYFQSNQNINEISSFINLQEFSEHQEIYEATNNNILQNYIYVPKEYSLINANISNSDFQENNPLQIHNIFCSFDEIPSNKLSIHIEIIDLSILLFGAVFLNQSNKIKESILEQLITFITFSSSTKPFQQNNAIICNSNLAILGILRFIENQINQINNLKNTKTINLMEQIAKYGINSYNPAIRRISCEVIGRLTGLRKKQLIPSFIEFYLKQIIEIGDPDIRSGNALCLGRILNHYGRITSSSYISQILGILLSLSIDHHPIVCFWALESITIGIQSFGPNMSLYCLNILNIISKIYNEIDYNINNILTPSNLSLKFPILSKLAKCLNAIVNIFGPDLEKNTEAKKLVSILIKGLLLEKDKKVLATAIYCTQHILLFSSDLLNPYFLIKLLQKNMMSKHKNLARASIKSLHQLIQHDILNVFKWEQNNLDTYIWLAYDLNPECQDLKNIIEIWLHHTSDSQQNYWIQLCLKTFEKKSSNKIQKVNKNIYINSKDEEFSSFAVNKSQANHNFNNVQKKLGNLRWQTQKLILQCINNLLSHTESFFEEYPDSQIPPKISILSSNISNLIKIGFMASTSKNYNIRLEGLKIIQKIIKIFSPLKDPYFPTSSLLEQYEAQIISAIIPSFSNDSVPEIAALAIHICSYFLTSGILKEIPKTGRIIKLLTSALLSLKNSENAVSIGDLKCSNNNFQIMLKLSIISSWAELQIASQTKNCLNSIIKPNLMLLSFLWITSLKDYAKFCFEAHELSNDLAYLASKSTDFNKIFLDMNNNELFEICNKFKINVIYAIAILSESNEDIIFKTIDQYNLDNLNIIELNKIANHKEKISTLFFLLFGLCFEALLHPISNKKAINTNKQKLYILFAFEKILNISLHNEIIYYSPIFSELITLFKKMLLIERPIIQILIVRITTNLINNFPLENLELLKRNENYENNFRSQQKDILKYSEQLFELSEIIILPFIIYFKNLNNSIHNDLKSHDESMSKLLIYSLESYIKVIKKFPHMIQCSLHDCAFFIILKLYYNKNSYNLIPKVLPLVRILCEDILAISKTSQKNYEISQNLIENIIEQIIEIIQKSSSAWNYGLLLITIIITITGQILSPKSKSTQKYCSLFIKSPDEDKAKMLIYCMKSLLKSSFYNIQRYIFQSILFASFNIIKKAHLSSGKSLTFDMGTNACDIIIDLIKSITENNQQYIAIIIIIPILIRFASIKELESKHKKEISFKLLSIMAYYSESVHQILQMIPKKDSDMLKKLFKSTAYSNVSISLEHKPKISLKKKFIN</sequence>
<dbReference type="PANTHER" id="PTHR21663">
    <property type="entry name" value="HYPOTHETICAL HEAT DOMAIN-CONTAINING"/>
    <property type="match status" value="1"/>
</dbReference>
<gene>
    <name evidence="4" type="ORF">T551_01719</name>
</gene>
<dbReference type="InterPro" id="IPR040108">
    <property type="entry name" value="Laa1/Sip1/HEATR5"/>
</dbReference>
<dbReference type="SUPFAM" id="SSF48371">
    <property type="entry name" value="ARM repeat"/>
    <property type="match status" value="2"/>
</dbReference>
<dbReference type="GO" id="GO:0016020">
    <property type="term" value="C:membrane"/>
    <property type="evidence" value="ECO:0007669"/>
    <property type="project" value="TreeGrafter"/>
</dbReference>
<dbReference type="eggNOG" id="KOG1822">
    <property type="taxonomic scope" value="Eukaryota"/>
</dbReference>
<dbReference type="GO" id="GO:0008104">
    <property type="term" value="P:intracellular protein localization"/>
    <property type="evidence" value="ECO:0007669"/>
    <property type="project" value="TreeGrafter"/>
</dbReference>
<evidence type="ECO:0000313" key="4">
    <source>
        <dbReference type="EMBL" id="KTW30436.1"/>
    </source>
</evidence>
<dbReference type="GO" id="GO:0030139">
    <property type="term" value="C:endocytic vesicle"/>
    <property type="evidence" value="ECO:0007669"/>
    <property type="project" value="TreeGrafter"/>
</dbReference>
<dbReference type="EMBL" id="LFWA01000007">
    <property type="protein sequence ID" value="KTW30436.1"/>
    <property type="molecule type" value="Genomic_DNA"/>
</dbReference>